<dbReference type="AlphaFoldDB" id="A0A2U2JBT3"/>
<evidence type="ECO:0000313" key="1">
    <source>
        <dbReference type="EMBL" id="PWG05806.1"/>
    </source>
</evidence>
<protein>
    <recommendedName>
        <fullName evidence="3">Lipocalin-like domain-containing protein</fullName>
    </recommendedName>
</protein>
<dbReference type="EMBL" id="QFFG01000002">
    <property type="protein sequence ID" value="PWG05806.1"/>
    <property type="molecule type" value="Genomic_DNA"/>
</dbReference>
<proteinExistence type="predicted"/>
<comment type="caution">
    <text evidence="1">The sequence shown here is derived from an EMBL/GenBank/DDBJ whole genome shotgun (WGS) entry which is preliminary data.</text>
</comment>
<sequence length="230" mass="26086">MKLKSLFVLFFSVVILSCESNETVINSDNLLIGYWVEPSYNGEITTFKRSSSMPKESYGMSFNANNIFIERTSGFCGTPPLTYFNVQGTFELENTIISISTNSYPSNFAWRIVSISETELVVKREITDQEKEHRKLMDLFNDISNLAYSKACSNSLDWSYVAYGVKACGGPQGYIPYSKNIDTKAFLKKVEEYSKAEKEFNIKWGIASDCAVVNPPKSIECKNNYPILKY</sequence>
<reference evidence="1 2" key="1">
    <citation type="submission" date="2018-05" db="EMBL/GenBank/DDBJ databases">
        <title>Polaribacter aquimarinus sp. nov., isolated from sediment in a sediment of sea.</title>
        <authorList>
            <person name="Lu D."/>
        </authorList>
    </citation>
    <scope>NUCLEOTIDE SEQUENCE [LARGE SCALE GENOMIC DNA]</scope>
    <source>
        <strain evidence="1 2">ZY113</strain>
    </source>
</reference>
<gene>
    <name evidence="1" type="ORF">DIS07_05005</name>
</gene>
<dbReference type="PROSITE" id="PS51257">
    <property type="entry name" value="PROKAR_LIPOPROTEIN"/>
    <property type="match status" value="1"/>
</dbReference>
<evidence type="ECO:0000313" key="2">
    <source>
        <dbReference type="Proteomes" id="UP000245670"/>
    </source>
</evidence>
<accession>A0A2U2JBT3</accession>
<evidence type="ECO:0008006" key="3">
    <source>
        <dbReference type="Google" id="ProtNLM"/>
    </source>
</evidence>
<dbReference type="OrthoDB" id="5526158at2"/>
<keyword evidence="2" id="KW-1185">Reference proteome</keyword>
<name>A0A2U2JBT3_9FLAO</name>
<organism evidence="1 2">
    <name type="scientific">Polaribacter aquimarinus</name>
    <dbReference type="NCBI Taxonomy" id="2100726"/>
    <lineage>
        <taxon>Bacteria</taxon>
        <taxon>Pseudomonadati</taxon>
        <taxon>Bacteroidota</taxon>
        <taxon>Flavobacteriia</taxon>
        <taxon>Flavobacteriales</taxon>
        <taxon>Flavobacteriaceae</taxon>
    </lineage>
</organism>
<dbReference type="RefSeq" id="WP_109404139.1">
    <property type="nucleotide sequence ID" value="NZ_QFFG01000002.1"/>
</dbReference>
<dbReference type="Proteomes" id="UP000245670">
    <property type="component" value="Unassembled WGS sequence"/>
</dbReference>